<reference evidence="2" key="1">
    <citation type="submission" date="2018-07" db="EMBL/GenBank/DDBJ databases">
        <title>Complete genome sequence of Sphingomonas bisphenolicum strain AO1, a bisphenol A degradative bacterium isolated from Japanese farm field.</title>
        <authorList>
            <person name="Murakami M."/>
            <person name="Koh M."/>
            <person name="Koba S."/>
            <person name="Matsumura Y."/>
        </authorList>
    </citation>
    <scope>NUCLEOTIDE SEQUENCE</scope>
    <source>
        <strain evidence="2">AO1</strain>
    </source>
</reference>
<name>A0ABN5WGH7_9SPHN</name>
<evidence type="ECO:0000259" key="1">
    <source>
        <dbReference type="Pfam" id="PF12200"/>
    </source>
</evidence>
<dbReference type="SUPFAM" id="SSF158634">
    <property type="entry name" value="RPA2825-like"/>
    <property type="match status" value="1"/>
</dbReference>
<organism evidence="2 3">
    <name type="scientific">Sphingomonas bisphenolicum</name>
    <dbReference type="NCBI Taxonomy" id="296544"/>
    <lineage>
        <taxon>Bacteria</taxon>
        <taxon>Pseudomonadati</taxon>
        <taxon>Pseudomonadota</taxon>
        <taxon>Alphaproteobacteria</taxon>
        <taxon>Sphingomonadales</taxon>
        <taxon>Sphingomonadaceae</taxon>
        <taxon>Sphingomonas</taxon>
    </lineage>
</organism>
<sequence>MLAAMADMKGGGGNYQSSIVDLLKLLDLDSSLVARKELAAELNVHAGEDGSAEQNIALHRAVICAFRGSWAVISRDLGHAFHGIAGSHFAPSGRLANGCY</sequence>
<gene>
    <name evidence="2" type="ORF">SBA_ch1_31530</name>
</gene>
<dbReference type="InterPro" id="IPR022016">
    <property type="entry name" value="DUF3597"/>
</dbReference>
<dbReference type="EMBL" id="AP018817">
    <property type="protein sequence ID" value="BBF70953.1"/>
    <property type="molecule type" value="Genomic_DNA"/>
</dbReference>
<keyword evidence="3" id="KW-1185">Reference proteome</keyword>
<dbReference type="Pfam" id="PF12200">
    <property type="entry name" value="DUF3597"/>
    <property type="match status" value="1"/>
</dbReference>
<feature type="domain" description="DUF3597" evidence="1">
    <location>
        <begin position="2"/>
        <end position="64"/>
    </location>
</feature>
<proteinExistence type="predicted"/>
<protein>
    <recommendedName>
        <fullName evidence="1">DUF3597 domain-containing protein</fullName>
    </recommendedName>
</protein>
<evidence type="ECO:0000313" key="3">
    <source>
        <dbReference type="Proteomes" id="UP001059971"/>
    </source>
</evidence>
<dbReference type="Proteomes" id="UP001059971">
    <property type="component" value="Chromosome 1"/>
</dbReference>
<evidence type="ECO:0000313" key="2">
    <source>
        <dbReference type="EMBL" id="BBF70953.1"/>
    </source>
</evidence>
<accession>A0ABN5WGH7</accession>